<dbReference type="GO" id="GO:0005737">
    <property type="term" value="C:cytoplasm"/>
    <property type="evidence" value="ECO:0007669"/>
    <property type="project" value="UniProtKB-SubCell"/>
</dbReference>
<evidence type="ECO:0000313" key="9">
    <source>
        <dbReference type="Proteomes" id="UP000054144"/>
    </source>
</evidence>
<reference evidence="8 9" key="1">
    <citation type="journal article" date="2015" name="Fungal Genet. Biol.">
        <title>Evolution of novel wood decay mechanisms in Agaricales revealed by the genome sequences of Fistulina hepatica and Cylindrobasidium torrendii.</title>
        <authorList>
            <person name="Floudas D."/>
            <person name="Held B.W."/>
            <person name="Riley R."/>
            <person name="Nagy L.G."/>
            <person name="Koehler G."/>
            <person name="Ransdell A.S."/>
            <person name="Younus H."/>
            <person name="Chow J."/>
            <person name="Chiniquy J."/>
            <person name="Lipzen A."/>
            <person name="Tritt A."/>
            <person name="Sun H."/>
            <person name="Haridas S."/>
            <person name="LaButti K."/>
            <person name="Ohm R.A."/>
            <person name="Kues U."/>
            <person name="Blanchette R.A."/>
            <person name="Grigoriev I.V."/>
            <person name="Minto R.E."/>
            <person name="Hibbett D.S."/>
        </authorList>
    </citation>
    <scope>NUCLEOTIDE SEQUENCE [LARGE SCALE GENOMIC DNA]</scope>
    <source>
        <strain evidence="8 9">ATCC 64428</strain>
    </source>
</reference>
<dbReference type="Pfam" id="PF22562">
    <property type="entry name" value="UBA_7"/>
    <property type="match status" value="1"/>
</dbReference>
<dbReference type="PROSITE" id="PS50030">
    <property type="entry name" value="UBA"/>
    <property type="match status" value="1"/>
</dbReference>
<dbReference type="Gene3D" id="3.10.20.90">
    <property type="entry name" value="Phosphatidylinositol 3-kinase Catalytic Subunit, Chain A, domain 1"/>
    <property type="match status" value="1"/>
</dbReference>
<dbReference type="GO" id="GO:0005634">
    <property type="term" value="C:nucleus"/>
    <property type="evidence" value="ECO:0007669"/>
    <property type="project" value="TreeGrafter"/>
</dbReference>
<comment type="subcellular location">
    <subcellularLocation>
        <location evidence="1">Cytoplasm</location>
    </subcellularLocation>
</comment>
<evidence type="ECO:0000256" key="4">
    <source>
        <dbReference type="SAM" id="Coils"/>
    </source>
</evidence>
<feature type="domain" description="UBA" evidence="6">
    <location>
        <begin position="1"/>
        <end position="40"/>
    </location>
</feature>
<dbReference type="GO" id="GO:0032435">
    <property type="term" value="P:negative regulation of proteasomal ubiquitin-dependent protein catabolic process"/>
    <property type="evidence" value="ECO:0007669"/>
    <property type="project" value="TreeGrafter"/>
</dbReference>
<dbReference type="Proteomes" id="UP000054144">
    <property type="component" value="Unassembled WGS sequence"/>
</dbReference>
<feature type="compositionally biased region" description="Basic and acidic residues" evidence="5">
    <location>
        <begin position="201"/>
        <end position="219"/>
    </location>
</feature>
<organism evidence="8 9">
    <name type="scientific">Fistulina hepatica ATCC 64428</name>
    <dbReference type="NCBI Taxonomy" id="1128425"/>
    <lineage>
        <taxon>Eukaryota</taxon>
        <taxon>Fungi</taxon>
        <taxon>Dikarya</taxon>
        <taxon>Basidiomycota</taxon>
        <taxon>Agaricomycotina</taxon>
        <taxon>Agaricomycetes</taxon>
        <taxon>Agaricomycetidae</taxon>
        <taxon>Agaricales</taxon>
        <taxon>Fistulinaceae</taxon>
        <taxon>Fistulina</taxon>
    </lineage>
</organism>
<dbReference type="GO" id="GO:1903094">
    <property type="term" value="P:negative regulation of protein K48-linked deubiquitination"/>
    <property type="evidence" value="ECO:0007669"/>
    <property type="project" value="TreeGrafter"/>
</dbReference>
<evidence type="ECO:0000313" key="8">
    <source>
        <dbReference type="EMBL" id="KIY47723.1"/>
    </source>
</evidence>
<dbReference type="InterPro" id="IPR009060">
    <property type="entry name" value="UBA-like_sf"/>
</dbReference>
<dbReference type="AlphaFoldDB" id="A0A0D7AA54"/>
<evidence type="ECO:0000256" key="3">
    <source>
        <dbReference type="ARBA" id="ARBA00023054"/>
    </source>
</evidence>
<dbReference type="PANTHER" id="PTHR46340:SF1">
    <property type="entry name" value="UBX DOMAIN-CONTAINING PROTEIN 1"/>
    <property type="match status" value="1"/>
</dbReference>
<protein>
    <recommendedName>
        <fullName evidence="10">UBX domain-containing protein</fullName>
    </recommendedName>
</protein>
<evidence type="ECO:0000256" key="1">
    <source>
        <dbReference type="ARBA" id="ARBA00004496"/>
    </source>
</evidence>
<dbReference type="PANTHER" id="PTHR46340">
    <property type="entry name" value="UBX DOMAIN-CONTAINING PROTEIN 1"/>
    <property type="match status" value="1"/>
</dbReference>
<dbReference type="PROSITE" id="PS50033">
    <property type="entry name" value="UBX"/>
    <property type="match status" value="1"/>
</dbReference>
<proteinExistence type="predicted"/>
<dbReference type="InterPro" id="IPR029071">
    <property type="entry name" value="Ubiquitin-like_domsf"/>
</dbReference>
<dbReference type="Gene3D" id="1.10.8.10">
    <property type="entry name" value="DNA helicase RuvA subunit, C-terminal domain"/>
    <property type="match status" value="1"/>
</dbReference>
<gene>
    <name evidence="8" type="ORF">FISHEDRAFT_74389</name>
</gene>
<dbReference type="GO" id="GO:0031397">
    <property type="term" value="P:negative regulation of protein ubiquitination"/>
    <property type="evidence" value="ECO:0007669"/>
    <property type="project" value="TreeGrafter"/>
</dbReference>
<dbReference type="Pfam" id="PF00789">
    <property type="entry name" value="UBX"/>
    <property type="match status" value="1"/>
</dbReference>
<feature type="region of interest" description="Disordered" evidence="5">
    <location>
        <begin position="201"/>
        <end position="251"/>
    </location>
</feature>
<evidence type="ECO:0000256" key="5">
    <source>
        <dbReference type="SAM" id="MobiDB-lite"/>
    </source>
</evidence>
<dbReference type="InterPro" id="IPR001012">
    <property type="entry name" value="UBX_dom"/>
</dbReference>
<dbReference type="OrthoDB" id="10254930at2759"/>
<keyword evidence="3 4" id="KW-0175">Coiled coil</keyword>
<evidence type="ECO:0000256" key="2">
    <source>
        <dbReference type="ARBA" id="ARBA00022490"/>
    </source>
</evidence>
<dbReference type="PROSITE" id="PS00028">
    <property type="entry name" value="ZINC_FINGER_C2H2_1"/>
    <property type="match status" value="1"/>
</dbReference>
<dbReference type="GO" id="GO:0036435">
    <property type="term" value="F:K48-linked polyubiquitin modification-dependent protein binding"/>
    <property type="evidence" value="ECO:0007669"/>
    <property type="project" value="TreeGrafter"/>
</dbReference>
<feature type="coiled-coil region" evidence="4">
    <location>
        <begin position="122"/>
        <end position="195"/>
    </location>
</feature>
<dbReference type="SMART" id="SM00166">
    <property type="entry name" value="UBX"/>
    <property type="match status" value="1"/>
</dbReference>
<evidence type="ECO:0000259" key="7">
    <source>
        <dbReference type="PROSITE" id="PS50033"/>
    </source>
</evidence>
<evidence type="ECO:0008006" key="10">
    <source>
        <dbReference type="Google" id="ProtNLM"/>
    </source>
</evidence>
<dbReference type="InterPro" id="IPR015940">
    <property type="entry name" value="UBA"/>
</dbReference>
<dbReference type="SUPFAM" id="SSF54236">
    <property type="entry name" value="Ubiquitin-like"/>
    <property type="match status" value="1"/>
</dbReference>
<name>A0A0D7AA54_9AGAR</name>
<evidence type="ECO:0000259" key="6">
    <source>
        <dbReference type="PROSITE" id="PS50030"/>
    </source>
</evidence>
<accession>A0A0D7AA54</accession>
<keyword evidence="2" id="KW-0963">Cytoplasm</keyword>
<dbReference type="InterPro" id="IPR013087">
    <property type="entry name" value="Znf_C2H2_type"/>
</dbReference>
<dbReference type="EMBL" id="KN881929">
    <property type="protein sequence ID" value="KIY47723.1"/>
    <property type="molecule type" value="Genomic_DNA"/>
</dbReference>
<keyword evidence="9" id="KW-1185">Reference proteome</keyword>
<feature type="domain" description="UBX" evidence="7">
    <location>
        <begin position="245"/>
        <end position="324"/>
    </location>
</feature>
<sequence length="326" mass="36148">MTTNRDTLLSMGFDSARVDWALRATKNSGLQPAMDHILDHDGQPVPEVSSGDAATESVDIDEDDAAALGIHVPVNVGSEAKSIRCSVCGKVFKNTELANYHAEKSGHDQFEESTEEIKPLTEEEKKQRLEELRERMAAKRAVKAQEQAKEDRANEVIRRKAGKDLNKIKDDLKLKEAEKEAKQKIKDKIEERKARERVRAQIEADKRERAEKAAREKALRMGQSAPQPAPAVAPTPAAQSTGASKDHKETRLRIRMSTGAQYELTLPSDAPLSEVAEYLASQTLDVNADTVTLSEQFPKRVFKPEEFSKSLRDLKLTPSAVLVASP</sequence>
<dbReference type="SUPFAM" id="SSF46934">
    <property type="entry name" value="UBA-like"/>
    <property type="match status" value="1"/>
</dbReference>